<proteinExistence type="predicted"/>
<gene>
    <name evidence="2" type="ORF">D9758_006476</name>
</gene>
<keyword evidence="3" id="KW-1185">Reference proteome</keyword>
<protein>
    <submittedName>
        <fullName evidence="2">Uncharacterized protein</fullName>
    </submittedName>
</protein>
<accession>A0A8H5GKL7</accession>
<name>A0A8H5GKL7_9AGAR</name>
<dbReference type="AlphaFoldDB" id="A0A8H5GKL7"/>
<sequence>MAQPIQAAVPTSDTAAPSAKKKFRRKVKRETTESIDTTQLLLRNYSKFAISFPELQESQKNFQARFDFLNSQLSEQMLQPGPDLLPKEKIRKAFFFWRSESEDPRVVNLRNEMLELRGRLSFASADVESKYHSRAQTVLEGFREELDQVLLQKYDPQITFLEFIGREVRPTAKLVFNAEEEEIYMMHICHKLQALENQKQPFNTAFEGVSPGLLILPATNSTPLGSQTQKHRGNMSTSSNPLPANQQLTDINADI</sequence>
<organism evidence="2 3">
    <name type="scientific">Tetrapyrgos nigripes</name>
    <dbReference type="NCBI Taxonomy" id="182062"/>
    <lineage>
        <taxon>Eukaryota</taxon>
        <taxon>Fungi</taxon>
        <taxon>Dikarya</taxon>
        <taxon>Basidiomycota</taxon>
        <taxon>Agaricomycotina</taxon>
        <taxon>Agaricomycetes</taxon>
        <taxon>Agaricomycetidae</taxon>
        <taxon>Agaricales</taxon>
        <taxon>Marasmiineae</taxon>
        <taxon>Marasmiaceae</taxon>
        <taxon>Tetrapyrgos</taxon>
    </lineage>
</organism>
<feature type="compositionally biased region" description="Basic residues" evidence="1">
    <location>
        <begin position="19"/>
        <end position="28"/>
    </location>
</feature>
<comment type="caution">
    <text evidence="2">The sequence shown here is derived from an EMBL/GenBank/DDBJ whole genome shotgun (WGS) entry which is preliminary data.</text>
</comment>
<reference evidence="2 3" key="1">
    <citation type="journal article" date="2020" name="ISME J.">
        <title>Uncovering the hidden diversity of litter-decomposition mechanisms in mushroom-forming fungi.</title>
        <authorList>
            <person name="Floudas D."/>
            <person name="Bentzer J."/>
            <person name="Ahren D."/>
            <person name="Johansson T."/>
            <person name="Persson P."/>
            <person name="Tunlid A."/>
        </authorList>
    </citation>
    <scope>NUCLEOTIDE SEQUENCE [LARGE SCALE GENOMIC DNA]</scope>
    <source>
        <strain evidence="2 3">CBS 291.85</strain>
    </source>
</reference>
<feature type="region of interest" description="Disordered" evidence="1">
    <location>
        <begin position="1"/>
        <end position="30"/>
    </location>
</feature>
<evidence type="ECO:0000256" key="1">
    <source>
        <dbReference type="SAM" id="MobiDB-lite"/>
    </source>
</evidence>
<evidence type="ECO:0000313" key="2">
    <source>
        <dbReference type="EMBL" id="KAF5366796.1"/>
    </source>
</evidence>
<dbReference type="EMBL" id="JAACJM010000021">
    <property type="protein sequence ID" value="KAF5366796.1"/>
    <property type="molecule type" value="Genomic_DNA"/>
</dbReference>
<evidence type="ECO:0000313" key="3">
    <source>
        <dbReference type="Proteomes" id="UP000559256"/>
    </source>
</evidence>
<feature type="region of interest" description="Disordered" evidence="1">
    <location>
        <begin position="220"/>
        <end position="255"/>
    </location>
</feature>
<dbReference type="Proteomes" id="UP000559256">
    <property type="component" value="Unassembled WGS sequence"/>
</dbReference>